<dbReference type="InterPro" id="IPR000073">
    <property type="entry name" value="AB_hydrolase_1"/>
</dbReference>
<keyword evidence="5" id="KW-1185">Reference proteome</keyword>
<evidence type="ECO:0000256" key="1">
    <source>
        <dbReference type="ARBA" id="ARBA00022801"/>
    </source>
</evidence>
<proteinExistence type="predicted"/>
<evidence type="ECO:0000313" key="5">
    <source>
        <dbReference type="Proteomes" id="UP001139353"/>
    </source>
</evidence>
<dbReference type="AlphaFoldDB" id="A0A9X1YGS6"/>
<evidence type="ECO:0000313" key="4">
    <source>
        <dbReference type="EMBL" id="MCK9686214.1"/>
    </source>
</evidence>
<evidence type="ECO:0000259" key="3">
    <source>
        <dbReference type="Pfam" id="PF00561"/>
    </source>
</evidence>
<dbReference type="GO" id="GO:0016787">
    <property type="term" value="F:hydrolase activity"/>
    <property type="evidence" value="ECO:0007669"/>
    <property type="project" value="UniProtKB-KW"/>
</dbReference>
<feature type="chain" id="PRO_5040743351" evidence="2">
    <location>
        <begin position="20"/>
        <end position="302"/>
    </location>
</feature>
<organism evidence="4 5">
    <name type="scientific">Scleromatobacter humisilvae</name>
    <dbReference type="NCBI Taxonomy" id="2897159"/>
    <lineage>
        <taxon>Bacteria</taxon>
        <taxon>Pseudomonadati</taxon>
        <taxon>Pseudomonadota</taxon>
        <taxon>Betaproteobacteria</taxon>
        <taxon>Burkholderiales</taxon>
        <taxon>Sphaerotilaceae</taxon>
        <taxon>Scleromatobacter</taxon>
    </lineage>
</organism>
<evidence type="ECO:0000256" key="2">
    <source>
        <dbReference type="SAM" id="SignalP"/>
    </source>
</evidence>
<feature type="domain" description="AB hydrolase-1" evidence="3">
    <location>
        <begin position="49"/>
        <end position="285"/>
    </location>
</feature>
<reference evidence="4" key="1">
    <citation type="submission" date="2021-11" db="EMBL/GenBank/DDBJ databases">
        <title>BS-T2-15 a new species belonging to the Comamonadaceae family isolated from the soil of a French oak forest.</title>
        <authorList>
            <person name="Mieszkin S."/>
            <person name="Alain K."/>
        </authorList>
    </citation>
    <scope>NUCLEOTIDE SEQUENCE</scope>
    <source>
        <strain evidence="4">BS-T2-15</strain>
    </source>
</reference>
<name>A0A9X1YGS6_9BURK</name>
<dbReference type="InterPro" id="IPR029058">
    <property type="entry name" value="AB_hydrolase_fold"/>
</dbReference>
<dbReference type="SUPFAM" id="SSF53474">
    <property type="entry name" value="alpha/beta-Hydrolases"/>
    <property type="match status" value="1"/>
</dbReference>
<dbReference type="Gene3D" id="3.40.50.1820">
    <property type="entry name" value="alpha/beta hydrolase"/>
    <property type="match status" value="1"/>
</dbReference>
<dbReference type="PRINTS" id="PR00412">
    <property type="entry name" value="EPOXHYDRLASE"/>
</dbReference>
<protein>
    <submittedName>
        <fullName evidence="4">Alpha/beta hydrolase</fullName>
    </submittedName>
</protein>
<dbReference type="PANTHER" id="PTHR43329">
    <property type="entry name" value="EPOXIDE HYDROLASE"/>
    <property type="match status" value="1"/>
</dbReference>
<gene>
    <name evidence="4" type="ORF">LPC04_10905</name>
</gene>
<accession>A0A9X1YGS6</accession>
<dbReference type="RefSeq" id="WP_275682244.1">
    <property type="nucleotide sequence ID" value="NZ_JAJLJH010000002.1"/>
</dbReference>
<dbReference type="Pfam" id="PF00561">
    <property type="entry name" value="Abhydrolase_1"/>
    <property type="match status" value="1"/>
</dbReference>
<keyword evidence="2" id="KW-0732">Signal</keyword>
<sequence length="302" mass="33848">MKLVRLVLLFLLLPFAVHAQGIAARFVDGYADSDGVRIHYVTLGNPKDPPVLMIHGFPDYWYSWRFLMADLWPDHFVIAIDQRGYNLSDKPVGEQNYQLGYMVGDVAAVLHQLGLAKATVVGHDWGGVVAWQVAMTRPELVDRLVILNLPHPRGLRRELAANPQQQKNSAYARSFMQDGFASRLSVAALVDIAVPDKSDVDTRAKYTEAMQRSSIEAMLDYYRQNYPREPYAPDTSPVVQVKAPVLVIHGLDDPFLLAGALDGTWQWVDNTLTVVTLPHVGHFVLRDAPAQVIPVVRHWLAH</sequence>
<dbReference type="InterPro" id="IPR000639">
    <property type="entry name" value="Epox_hydrolase-like"/>
</dbReference>
<dbReference type="PRINTS" id="PR00111">
    <property type="entry name" value="ABHYDROLASE"/>
</dbReference>
<feature type="signal peptide" evidence="2">
    <location>
        <begin position="1"/>
        <end position="19"/>
    </location>
</feature>
<keyword evidence="1 4" id="KW-0378">Hydrolase</keyword>
<dbReference type="EMBL" id="JAJLJH010000002">
    <property type="protein sequence ID" value="MCK9686214.1"/>
    <property type="molecule type" value="Genomic_DNA"/>
</dbReference>
<dbReference type="Proteomes" id="UP001139353">
    <property type="component" value="Unassembled WGS sequence"/>
</dbReference>
<comment type="caution">
    <text evidence="4">The sequence shown here is derived from an EMBL/GenBank/DDBJ whole genome shotgun (WGS) entry which is preliminary data.</text>
</comment>